<gene>
    <name evidence="2" type="ORF">TSTA_077450</name>
</gene>
<dbReference type="eggNOG" id="ENOG502RN0U">
    <property type="taxonomic scope" value="Eukaryota"/>
</dbReference>
<dbReference type="InParanoid" id="B8LW17"/>
<dbReference type="VEuPathDB" id="FungiDB:TSTA_077450"/>
<sequence>MTSQSKPNTRRLMSVVKLEQCTSANSSTVAIAAARVAGPVMQQSEGSTLFQRRLNHKDQADSSLHAHFRTRGQLPESIKRRYLRDVPLVHDIPARLGQDSSTPAGQNVQSAGSEANTQLFLHPDIQSLVDEDRIARALGRDVTSDRLLVVYVSSFESTISKWATLSNQPPGISQYPTLHNTLYDRVQRLDHKASALIRQHTGSDHCHRATRVLKLAVMTFSSQSSCIERAETSQAFGEMFVPVNDFQSLLFQTLWHETRRSLEWFADWDCLEVILARIIFSLTQSPLNHPETDSRHEGVRNGPHLYDSPESMALRKAHLDKALQSLSFWNREMQPLLQVPERLEHSLIGFNDDDITDFCVLVKLAIIYDETTAVLWNRTIQITEGKGDISWSRGGCALQSSSPDSIGQAGQFLKAHYLKASLWRKLGQLQRLARHADALTSNLETYIQETLEIFHEWNGACASYMKTCMESITTSPFDLEASCFGHAAHWYLGVLLFATEVEVLDATGRSDSIKSSLRRSTGLTGELRTDSIYAISDLARAANSLTTEGLTRQRRTYYEHPLLVDPLFAVIHIAFAETCETLLEWRNLLLLRLSNENLDRSIEDTSQDETFLANLSERLNHCIEALDLLGKKSGVSKGYACRMRTVLDMGLYWPDKG</sequence>
<protein>
    <submittedName>
        <fullName evidence="2">C6 transcription factor AlcR</fullName>
    </submittedName>
</protein>
<evidence type="ECO:0000313" key="2">
    <source>
        <dbReference type="EMBL" id="EED24383.1"/>
    </source>
</evidence>
<accession>B8LW17</accession>
<dbReference type="HOGENOM" id="CLU_417476_0_0_1"/>
<evidence type="ECO:0000313" key="3">
    <source>
        <dbReference type="Proteomes" id="UP000001745"/>
    </source>
</evidence>
<dbReference type="OrthoDB" id="5958943at2759"/>
<feature type="compositionally biased region" description="Polar residues" evidence="1">
    <location>
        <begin position="98"/>
        <end position="113"/>
    </location>
</feature>
<dbReference type="PhylomeDB" id="B8LW17"/>
<dbReference type="AlphaFoldDB" id="B8LW17"/>
<dbReference type="OMA" id="RVYRYWN"/>
<proteinExistence type="predicted"/>
<keyword evidence="3" id="KW-1185">Reference proteome</keyword>
<dbReference type="Proteomes" id="UP000001745">
    <property type="component" value="Unassembled WGS sequence"/>
</dbReference>
<reference evidence="3" key="1">
    <citation type="journal article" date="2015" name="Genome Announc.">
        <title>Genome sequence of the AIDS-associated pathogen Penicillium marneffei (ATCC18224) and its near taxonomic relative Talaromyces stipitatus (ATCC10500).</title>
        <authorList>
            <person name="Nierman W.C."/>
            <person name="Fedorova-Abrams N.D."/>
            <person name="Andrianopoulos A."/>
        </authorList>
    </citation>
    <scope>NUCLEOTIDE SEQUENCE [LARGE SCALE GENOMIC DNA]</scope>
    <source>
        <strain evidence="3">ATCC 10500 / CBS 375.48 / QM 6759 / NRRL 1006</strain>
    </source>
</reference>
<dbReference type="RefSeq" id="XP_002341770.1">
    <property type="nucleotide sequence ID" value="XM_002341729.1"/>
</dbReference>
<evidence type="ECO:0000256" key="1">
    <source>
        <dbReference type="SAM" id="MobiDB-lite"/>
    </source>
</evidence>
<name>B8LW17_TALSN</name>
<organism evidence="2 3">
    <name type="scientific">Talaromyces stipitatus (strain ATCC 10500 / CBS 375.48 / QM 6759 / NRRL 1006)</name>
    <name type="common">Penicillium stipitatum</name>
    <dbReference type="NCBI Taxonomy" id="441959"/>
    <lineage>
        <taxon>Eukaryota</taxon>
        <taxon>Fungi</taxon>
        <taxon>Dikarya</taxon>
        <taxon>Ascomycota</taxon>
        <taxon>Pezizomycotina</taxon>
        <taxon>Eurotiomycetes</taxon>
        <taxon>Eurotiomycetidae</taxon>
        <taxon>Eurotiales</taxon>
        <taxon>Trichocomaceae</taxon>
        <taxon>Talaromyces</taxon>
        <taxon>Talaromyces sect. Talaromyces</taxon>
    </lineage>
</organism>
<dbReference type="GeneID" id="8104701"/>
<dbReference type="EMBL" id="EQ962652">
    <property type="protein sequence ID" value="EED24383.1"/>
    <property type="molecule type" value="Genomic_DNA"/>
</dbReference>
<feature type="region of interest" description="Disordered" evidence="1">
    <location>
        <begin position="94"/>
        <end position="113"/>
    </location>
</feature>